<feature type="region of interest" description="Disordered" evidence="1">
    <location>
        <begin position="1"/>
        <end position="23"/>
    </location>
</feature>
<dbReference type="EMBL" id="CABVPW010000018">
    <property type="protein sequence ID" value="VWB81358.1"/>
    <property type="molecule type" value="Genomic_DNA"/>
</dbReference>
<feature type="compositionally biased region" description="Polar residues" evidence="1">
    <location>
        <begin position="1"/>
        <end position="20"/>
    </location>
</feature>
<name>A0A6P2MHE0_BURL3</name>
<accession>A0A6P2MHE0</accession>
<organism evidence="2 3">
    <name type="scientific">Burkholderia lata (strain ATCC 17760 / DSM 23089 / LMG 22485 / NCIMB 9086 / R18194 / 383)</name>
    <dbReference type="NCBI Taxonomy" id="482957"/>
    <lineage>
        <taxon>Bacteria</taxon>
        <taxon>Pseudomonadati</taxon>
        <taxon>Pseudomonadota</taxon>
        <taxon>Betaproteobacteria</taxon>
        <taxon>Burkholderiales</taxon>
        <taxon>Burkholderiaceae</taxon>
        <taxon>Burkholderia</taxon>
        <taxon>Burkholderia cepacia complex</taxon>
    </lineage>
</organism>
<dbReference type="RefSeq" id="WP_175032612.1">
    <property type="nucleotide sequence ID" value="NZ_CABVPW010000018.1"/>
</dbReference>
<evidence type="ECO:0000256" key="1">
    <source>
        <dbReference type="SAM" id="MobiDB-lite"/>
    </source>
</evidence>
<protein>
    <submittedName>
        <fullName evidence="2">Uncharacterized protein</fullName>
    </submittedName>
</protein>
<reference evidence="2 3" key="1">
    <citation type="submission" date="2019-09" db="EMBL/GenBank/DDBJ databases">
        <authorList>
            <person name="Depoorter E."/>
        </authorList>
    </citation>
    <scope>NUCLEOTIDE SEQUENCE [LARGE SCALE GENOMIC DNA]</scope>
    <source>
        <strain evidence="2">LMG 23254</strain>
    </source>
</reference>
<sequence length="390" mass="43238">MRKKNVPQSAQPNSATNDSSHPLDHVVEIGLDKMKLCVRTEELDPARVALLEQRFGELKERGAQTRSAKGKAFKNRLSVRVGGEFLLIECLPNRHDYPYAFTAEFNPNPFLRKGEKAIVNLTRFFRFLFGHDAPQILTQAVATMLHVNVDFNINVLEGTLVSAKGKRGGANVMCNFDGSGTLGTLYVGVLGSDRRLCVYDKAAETLKRELGPYAGKVLAALASPKDWSIEIGKLREKLSGPPRWRMEVRCQPKGGRPISELAEFASCFDGIRLLHVPADIAPFNTSLGRAFIGQARHDGIPAALQSLGDLDRRRINRAIENLDDVEWWNADILRDCIGTVIDKLAPLFRTPDRFHLHGVGQLVTMRPLPVSNTTDIAAPHPKVKARHRSG</sequence>
<evidence type="ECO:0000313" key="3">
    <source>
        <dbReference type="Proteomes" id="UP000494218"/>
    </source>
</evidence>
<evidence type="ECO:0000313" key="2">
    <source>
        <dbReference type="EMBL" id="VWB81358.1"/>
    </source>
</evidence>
<proteinExistence type="predicted"/>
<dbReference type="AlphaFoldDB" id="A0A6P2MHE0"/>
<gene>
    <name evidence="2" type="ORF">BLA23254_03835</name>
</gene>
<dbReference type="Proteomes" id="UP000494218">
    <property type="component" value="Unassembled WGS sequence"/>
</dbReference>